<keyword evidence="4 6" id="KW-0808">Transferase</keyword>
<evidence type="ECO:0000313" key="8">
    <source>
        <dbReference type="EMBL" id="MFA0569213.1"/>
    </source>
</evidence>
<dbReference type="Proteomes" id="UP001570417">
    <property type="component" value="Unassembled WGS sequence"/>
</dbReference>
<keyword evidence="5 6" id="KW-0949">S-adenosyl-L-methionine</keyword>
<comment type="caution">
    <text evidence="8">The sequence shown here is derived from an EMBL/GenBank/DDBJ whole genome shotgun (WGS) entry which is preliminary data.</text>
</comment>
<dbReference type="PANTHER" id="PTHR13393">
    <property type="entry name" value="SAM-DEPENDENT METHYLTRANSFERASE"/>
    <property type="match status" value="1"/>
</dbReference>
<evidence type="ECO:0000256" key="7">
    <source>
        <dbReference type="SAM" id="MobiDB-lite"/>
    </source>
</evidence>
<proteinExistence type="inferred from homology"/>
<dbReference type="Gene3D" id="3.40.50.150">
    <property type="entry name" value="Vaccinia Virus protein VP39"/>
    <property type="match status" value="1"/>
</dbReference>
<dbReference type="EMBL" id="JBFRUW010000048">
    <property type="protein sequence ID" value="MFA0569213.1"/>
    <property type="molecule type" value="Genomic_DNA"/>
</dbReference>
<dbReference type="InterPro" id="IPR016909">
    <property type="entry name" value="rRNA_lsu_MeTfrase_F"/>
</dbReference>
<gene>
    <name evidence="6 8" type="primary">rlmF</name>
    <name evidence="8" type="ORF">AB4566_13125</name>
</gene>
<evidence type="ECO:0000313" key="9">
    <source>
        <dbReference type="Proteomes" id="UP001570417"/>
    </source>
</evidence>
<evidence type="ECO:0000256" key="1">
    <source>
        <dbReference type="ARBA" id="ARBA00022490"/>
    </source>
</evidence>
<keyword evidence="3 6" id="KW-0489">Methyltransferase</keyword>
<comment type="catalytic activity">
    <reaction evidence="6">
        <text>adenosine(1618) in 23S rRNA + S-adenosyl-L-methionine = N(6)-methyladenosine(1618) in 23S rRNA + S-adenosyl-L-homocysteine + H(+)</text>
        <dbReference type="Rhea" id="RHEA:16497"/>
        <dbReference type="Rhea" id="RHEA-COMP:10229"/>
        <dbReference type="Rhea" id="RHEA-COMP:10231"/>
        <dbReference type="ChEBI" id="CHEBI:15378"/>
        <dbReference type="ChEBI" id="CHEBI:57856"/>
        <dbReference type="ChEBI" id="CHEBI:59789"/>
        <dbReference type="ChEBI" id="CHEBI:74411"/>
        <dbReference type="ChEBI" id="CHEBI:74449"/>
        <dbReference type="EC" id="2.1.1.181"/>
    </reaction>
</comment>
<reference evidence="8 9" key="1">
    <citation type="journal article" date="2024" name="ISME J.">
        <title>Tailless and filamentous prophages are predominant in marine Vibrio.</title>
        <authorList>
            <person name="Steensen K."/>
            <person name="Seneca J."/>
            <person name="Bartlau N."/>
            <person name="Yu X.A."/>
            <person name="Hussain F.A."/>
            <person name="Polz M.F."/>
        </authorList>
    </citation>
    <scope>NUCLEOTIDE SEQUENCE [LARGE SCALE GENOMIC DNA]</scope>
    <source>
        <strain evidence="8 9">10N.222.51.A1</strain>
    </source>
</reference>
<dbReference type="SUPFAM" id="SSF53335">
    <property type="entry name" value="S-adenosyl-L-methionine-dependent methyltransferases"/>
    <property type="match status" value="1"/>
</dbReference>
<feature type="compositionally biased region" description="Low complexity" evidence="7">
    <location>
        <begin position="65"/>
        <end position="75"/>
    </location>
</feature>
<evidence type="ECO:0000256" key="4">
    <source>
        <dbReference type="ARBA" id="ARBA00022679"/>
    </source>
</evidence>
<keyword evidence="1 6" id="KW-0963">Cytoplasm</keyword>
<sequence>MSQSENKKTLSLPKRKPASHSNADKTPKVTSKSKPVKKGSTSNKNEDSSSKFKSTSKPNAKKTANKPANAGSYKQNKNKSGFKGKNGQKGFKDSKKQSKPSGLHPRNQHTGRYDFSLLVKALPELAEHLIKNPSGEDTVNFSDPVAVKLLNKALLAHHYGVKHWDIPVGYLCPPIPGRADYIHRVADLLNSECEDGLYPHKSVKAFDVGVGANCIYPIIGATEYNWKFTGSDVDPLSIKAANFIAESNPTLKGKIRCKLQHSEDFIFKGIIAHNERYDVTICNPPFHSSLEEAEKGSQRKIDNLAANRAKKSGQATANFDRSKLDSNKLGKNKFGKNAAPMTNKEQPISGKPVLNFGGQKSELWCEGGEAEFVSKMARESRKFSTQVLWFTTLLSKKDNVEILRKELDRQQVKQVKVVEMSQGQKVSRFVAWTFMDKQQRQEWIKLK</sequence>
<feature type="region of interest" description="Disordered" evidence="7">
    <location>
        <begin position="1"/>
        <end position="110"/>
    </location>
</feature>
<dbReference type="InterPro" id="IPR029063">
    <property type="entry name" value="SAM-dependent_MTases_sf"/>
</dbReference>
<feature type="region of interest" description="Disordered" evidence="7">
    <location>
        <begin position="330"/>
        <end position="352"/>
    </location>
</feature>
<evidence type="ECO:0000256" key="2">
    <source>
        <dbReference type="ARBA" id="ARBA00022552"/>
    </source>
</evidence>
<protein>
    <recommendedName>
        <fullName evidence="6">Ribosomal RNA large subunit methyltransferase F</fullName>
        <ecNumber evidence="6">2.1.1.181</ecNumber>
    </recommendedName>
    <alternativeName>
        <fullName evidence="6">23S rRNA mA1618 methyltransferase</fullName>
    </alternativeName>
    <alternativeName>
        <fullName evidence="6">rRNA adenine N-6-methyltransferase</fullName>
    </alternativeName>
</protein>
<organism evidence="8 9">
    <name type="scientific">Vibrio gallaecicus</name>
    <dbReference type="NCBI Taxonomy" id="552386"/>
    <lineage>
        <taxon>Bacteria</taxon>
        <taxon>Pseudomonadati</taxon>
        <taxon>Pseudomonadota</taxon>
        <taxon>Gammaproteobacteria</taxon>
        <taxon>Vibrionales</taxon>
        <taxon>Vibrionaceae</taxon>
        <taxon>Vibrio</taxon>
    </lineage>
</organism>
<evidence type="ECO:0000256" key="6">
    <source>
        <dbReference type="HAMAP-Rule" id="MF_01848"/>
    </source>
</evidence>
<dbReference type="HAMAP" id="MF_01848">
    <property type="entry name" value="23SrRNA_methyltr_F"/>
    <property type="match status" value="1"/>
</dbReference>
<evidence type="ECO:0000256" key="3">
    <source>
        <dbReference type="ARBA" id="ARBA00022603"/>
    </source>
</evidence>
<keyword evidence="9" id="KW-1185">Reference proteome</keyword>
<dbReference type="Pfam" id="PF05971">
    <property type="entry name" value="Methyltransf_10"/>
    <property type="match status" value="1"/>
</dbReference>
<dbReference type="NCBIfam" id="NF008725">
    <property type="entry name" value="PRK11727.1"/>
    <property type="match status" value="1"/>
</dbReference>
<accession>A0ABV4ND04</accession>
<dbReference type="PANTHER" id="PTHR13393:SF0">
    <property type="entry name" value="RNA N6-ADENOSINE-METHYLTRANSFERASE METTL16"/>
    <property type="match status" value="1"/>
</dbReference>
<dbReference type="GO" id="GO:0052907">
    <property type="term" value="F:23S rRNA (adenine(1618)-N(6))-methyltransferase activity"/>
    <property type="evidence" value="ECO:0007669"/>
    <property type="project" value="UniProtKB-EC"/>
</dbReference>
<keyword evidence="2 6" id="KW-0698">rRNA processing</keyword>
<comment type="function">
    <text evidence="6">Specifically methylates the adenine in position 1618 of 23S rRNA.</text>
</comment>
<evidence type="ECO:0000256" key="5">
    <source>
        <dbReference type="ARBA" id="ARBA00022691"/>
    </source>
</evidence>
<comment type="subcellular location">
    <subcellularLocation>
        <location evidence="6">Cytoplasm</location>
    </subcellularLocation>
</comment>
<name>A0ABV4ND04_9VIBR</name>
<dbReference type="EC" id="2.1.1.181" evidence="6"/>
<dbReference type="RefSeq" id="WP_372266371.1">
    <property type="nucleotide sequence ID" value="NZ_JBFRUW010000048.1"/>
</dbReference>
<dbReference type="InterPro" id="IPR010286">
    <property type="entry name" value="METTL16/RlmF"/>
</dbReference>
<comment type="similarity">
    <text evidence="6">Belongs to the methyltransferase superfamily. METTL16/RlmF family.</text>
</comment>